<dbReference type="GO" id="GO:0004479">
    <property type="term" value="F:methionyl-tRNA formyltransferase activity"/>
    <property type="evidence" value="ECO:0007669"/>
    <property type="project" value="UniProtKB-UniRule"/>
</dbReference>
<dbReference type="InterPro" id="IPR036477">
    <property type="entry name" value="Formyl_transf_N_sf"/>
</dbReference>
<evidence type="ECO:0000256" key="1">
    <source>
        <dbReference type="ARBA" id="ARBA00010699"/>
    </source>
</evidence>
<dbReference type="AlphaFoldDB" id="A0A934IYQ5"/>
<dbReference type="Proteomes" id="UP000602124">
    <property type="component" value="Unassembled WGS sequence"/>
</dbReference>
<dbReference type="CDD" id="cd08646">
    <property type="entry name" value="FMT_core_Met-tRNA-FMT_N"/>
    <property type="match status" value="1"/>
</dbReference>
<reference evidence="8" key="1">
    <citation type="submission" date="2020-12" db="EMBL/GenBank/DDBJ databases">
        <title>Devosia sp. MSA67 isolated from Mo River.</title>
        <authorList>
            <person name="Ma F."/>
            <person name="Zi Z."/>
        </authorList>
    </citation>
    <scope>NUCLEOTIDE SEQUENCE</scope>
    <source>
        <strain evidence="8">MSA67</strain>
    </source>
</reference>
<dbReference type="PANTHER" id="PTHR11138">
    <property type="entry name" value="METHIONYL-TRNA FORMYLTRANSFERASE"/>
    <property type="match status" value="1"/>
</dbReference>
<keyword evidence="4 5" id="KW-0648">Protein biosynthesis</keyword>
<name>A0A934IYQ5_9HYPH</name>
<evidence type="ECO:0000259" key="7">
    <source>
        <dbReference type="Pfam" id="PF02911"/>
    </source>
</evidence>
<keyword evidence="3 5" id="KW-0808">Transferase</keyword>
<feature type="domain" description="Formyl transferase N-terminal" evidence="6">
    <location>
        <begin position="1"/>
        <end position="179"/>
    </location>
</feature>
<evidence type="ECO:0000256" key="4">
    <source>
        <dbReference type="ARBA" id="ARBA00022917"/>
    </source>
</evidence>
<feature type="binding site" evidence="5">
    <location>
        <begin position="109"/>
        <end position="112"/>
    </location>
    <ligand>
        <name>(6S)-5,6,7,8-tetrahydrofolate</name>
        <dbReference type="ChEBI" id="CHEBI:57453"/>
    </ligand>
</feature>
<dbReference type="GO" id="GO:0005829">
    <property type="term" value="C:cytosol"/>
    <property type="evidence" value="ECO:0007669"/>
    <property type="project" value="TreeGrafter"/>
</dbReference>
<dbReference type="InterPro" id="IPR005793">
    <property type="entry name" value="Formyl_trans_C"/>
</dbReference>
<dbReference type="EMBL" id="JAEKMH010000002">
    <property type="protein sequence ID" value="MBJ3784670.1"/>
    <property type="molecule type" value="Genomic_DNA"/>
</dbReference>
<dbReference type="Pfam" id="PF02911">
    <property type="entry name" value="Formyl_trans_C"/>
    <property type="match status" value="1"/>
</dbReference>
<dbReference type="InterPro" id="IPR041711">
    <property type="entry name" value="Met-tRNA-FMT_N"/>
</dbReference>
<accession>A0A934IYQ5</accession>
<evidence type="ECO:0000313" key="8">
    <source>
        <dbReference type="EMBL" id="MBJ3784670.1"/>
    </source>
</evidence>
<evidence type="ECO:0000256" key="2">
    <source>
        <dbReference type="ARBA" id="ARBA00012261"/>
    </source>
</evidence>
<comment type="caution">
    <text evidence="8">The sequence shown here is derived from an EMBL/GenBank/DDBJ whole genome shotgun (WGS) entry which is preliminary data.</text>
</comment>
<feature type="domain" description="Formyl transferase C-terminal" evidence="7">
    <location>
        <begin position="203"/>
        <end position="299"/>
    </location>
</feature>
<evidence type="ECO:0000259" key="6">
    <source>
        <dbReference type="Pfam" id="PF00551"/>
    </source>
</evidence>
<protein>
    <recommendedName>
        <fullName evidence="2 5">Methionyl-tRNA formyltransferase</fullName>
        <ecNumber evidence="2 5">2.1.2.9</ecNumber>
    </recommendedName>
</protein>
<dbReference type="PANTHER" id="PTHR11138:SF5">
    <property type="entry name" value="METHIONYL-TRNA FORMYLTRANSFERASE, MITOCHONDRIAL"/>
    <property type="match status" value="1"/>
</dbReference>
<dbReference type="Pfam" id="PF00551">
    <property type="entry name" value="Formyl_trans_N"/>
    <property type="match status" value="1"/>
</dbReference>
<dbReference type="SUPFAM" id="SSF53328">
    <property type="entry name" value="Formyltransferase"/>
    <property type="match status" value="1"/>
</dbReference>
<dbReference type="SUPFAM" id="SSF50486">
    <property type="entry name" value="FMT C-terminal domain-like"/>
    <property type="match status" value="1"/>
</dbReference>
<comment type="function">
    <text evidence="5">Attaches a formyl group to the free amino group of methionyl-tRNA(fMet). The formyl group appears to play a dual role in the initiator identity of N-formylmethionyl-tRNA by promoting its recognition by IF2 and preventing the misappropriation of this tRNA by the elongation apparatus.</text>
</comment>
<evidence type="ECO:0000256" key="3">
    <source>
        <dbReference type="ARBA" id="ARBA00022679"/>
    </source>
</evidence>
<dbReference type="CDD" id="cd08704">
    <property type="entry name" value="Met_tRNA_FMT_C"/>
    <property type="match status" value="1"/>
</dbReference>
<dbReference type="InterPro" id="IPR011034">
    <property type="entry name" value="Formyl_transferase-like_C_sf"/>
</dbReference>
<gene>
    <name evidence="5" type="primary">fmt</name>
    <name evidence="8" type="ORF">JEQ47_08065</name>
</gene>
<dbReference type="NCBIfam" id="TIGR00460">
    <property type="entry name" value="fmt"/>
    <property type="match status" value="1"/>
</dbReference>
<proteinExistence type="inferred from homology"/>
<evidence type="ECO:0000313" key="9">
    <source>
        <dbReference type="Proteomes" id="UP000602124"/>
    </source>
</evidence>
<dbReference type="HAMAP" id="MF_00182">
    <property type="entry name" value="Formyl_trans"/>
    <property type="match status" value="1"/>
</dbReference>
<dbReference type="RefSeq" id="WP_198875908.1">
    <property type="nucleotide sequence ID" value="NZ_JAEKMH010000002.1"/>
</dbReference>
<organism evidence="8 9">
    <name type="scientific">Devosia sediminis</name>
    <dbReference type="NCBI Taxonomy" id="2798801"/>
    <lineage>
        <taxon>Bacteria</taxon>
        <taxon>Pseudomonadati</taxon>
        <taxon>Pseudomonadota</taxon>
        <taxon>Alphaproteobacteria</taxon>
        <taxon>Hyphomicrobiales</taxon>
        <taxon>Devosiaceae</taxon>
        <taxon>Devosia</taxon>
    </lineage>
</organism>
<keyword evidence="9" id="KW-1185">Reference proteome</keyword>
<dbReference type="InterPro" id="IPR044135">
    <property type="entry name" value="Met-tRNA-FMT_C"/>
</dbReference>
<sequence>MRVVFMGTPDFSVPTLTEIVSAGHEVVAVYTRAPKPAGRGQAERKSPVHETAEAFGIPVFTPRSLKGEAEQAQFASLGAEVAVVVAYGLILPRPILDAPDYGCLNLHGSLLPRWRGAAPIQRAIMAGDRQTGIVVMQMDEGLDTGAMGPTEIIPIGPDMTAGELHDQMMRLGADLMGRALAALERGSLDFTPQPAEGETYAAKIDKAEARIDFSQSAEAVHNRIRGLSPFPGAWFELELAGKPVRIKALRSNLVSGSGAPGALLGDGLTIACGTGAVRLIQVQREGKGAMDAATFLRGAGTLPATVS</sequence>
<dbReference type="InterPro" id="IPR005794">
    <property type="entry name" value="Fmt"/>
</dbReference>
<evidence type="ECO:0000256" key="5">
    <source>
        <dbReference type="HAMAP-Rule" id="MF_00182"/>
    </source>
</evidence>
<dbReference type="InterPro" id="IPR002376">
    <property type="entry name" value="Formyl_transf_N"/>
</dbReference>
<comment type="similarity">
    <text evidence="1 5">Belongs to the Fmt family.</text>
</comment>
<comment type="catalytic activity">
    <reaction evidence="5">
        <text>L-methionyl-tRNA(fMet) + (6R)-10-formyltetrahydrofolate = N-formyl-L-methionyl-tRNA(fMet) + (6S)-5,6,7,8-tetrahydrofolate + H(+)</text>
        <dbReference type="Rhea" id="RHEA:24380"/>
        <dbReference type="Rhea" id="RHEA-COMP:9952"/>
        <dbReference type="Rhea" id="RHEA-COMP:9953"/>
        <dbReference type="ChEBI" id="CHEBI:15378"/>
        <dbReference type="ChEBI" id="CHEBI:57453"/>
        <dbReference type="ChEBI" id="CHEBI:78530"/>
        <dbReference type="ChEBI" id="CHEBI:78844"/>
        <dbReference type="ChEBI" id="CHEBI:195366"/>
        <dbReference type="EC" id="2.1.2.9"/>
    </reaction>
</comment>
<dbReference type="EC" id="2.1.2.9" evidence="2 5"/>
<dbReference type="Gene3D" id="3.40.50.12230">
    <property type="match status" value="1"/>
</dbReference>